<dbReference type="AlphaFoldDB" id="A0A1Y6LKD9"/>
<dbReference type="CDD" id="cd13749">
    <property type="entry name" value="Zn-ribbon_TFIIS"/>
    <property type="match status" value="1"/>
</dbReference>
<dbReference type="GO" id="GO:0008270">
    <property type="term" value="F:zinc ion binding"/>
    <property type="evidence" value="ECO:0007669"/>
    <property type="project" value="UniProtKB-UniRule"/>
</dbReference>
<evidence type="ECO:0000259" key="11">
    <source>
        <dbReference type="PROSITE" id="PS51133"/>
    </source>
</evidence>
<dbReference type="PANTHER" id="PTHR11477:SF0">
    <property type="entry name" value="IP08861P-RELATED"/>
    <property type="match status" value="1"/>
</dbReference>
<keyword evidence="8" id="KW-0805">Transcription regulation</keyword>
<evidence type="ECO:0000256" key="2">
    <source>
        <dbReference type="ARBA" id="ARBA00022723"/>
    </source>
</evidence>
<dbReference type="InterPro" id="IPR036575">
    <property type="entry name" value="TFIIS_cen_dom_sf"/>
</dbReference>
<reference evidence="14 15" key="1">
    <citation type="submission" date="2016-10" db="EMBL/GenBank/DDBJ databases">
        <authorList>
            <person name="Varghese N."/>
        </authorList>
    </citation>
    <scope>NUCLEOTIDE SEQUENCE [LARGE SCALE GENOMIC DNA]</scope>
</reference>
<name>A0A1Y6LKD9_ZYMTR</name>
<evidence type="ECO:0000259" key="12">
    <source>
        <dbReference type="PROSITE" id="PS51319"/>
    </source>
</evidence>
<dbReference type="Gene3D" id="2.20.25.10">
    <property type="match status" value="1"/>
</dbReference>
<dbReference type="SUPFAM" id="SSF47676">
    <property type="entry name" value="Conserved domain common to transcription factors TFIIS, elongin A, CRSP70"/>
    <property type="match status" value="1"/>
</dbReference>
<keyword evidence="8" id="KW-0804">Transcription</keyword>
<dbReference type="GO" id="GO:0006362">
    <property type="term" value="P:transcription elongation by RNA polymerase I"/>
    <property type="evidence" value="ECO:0007669"/>
    <property type="project" value="TreeGrafter"/>
</dbReference>
<dbReference type="PROSITE" id="PS51319">
    <property type="entry name" value="TFIIS_N"/>
    <property type="match status" value="1"/>
</dbReference>
<evidence type="ECO:0000256" key="9">
    <source>
        <dbReference type="SAM" id="Coils"/>
    </source>
</evidence>
<dbReference type="Proteomes" id="UP000215453">
    <property type="component" value="Chromosome 5"/>
</dbReference>
<dbReference type="SUPFAM" id="SSF57783">
    <property type="entry name" value="Zinc beta-ribbon"/>
    <property type="match status" value="1"/>
</dbReference>
<dbReference type="SMART" id="SM00440">
    <property type="entry name" value="ZnF_C2C2"/>
    <property type="match status" value="1"/>
</dbReference>
<dbReference type="SMART" id="SM00509">
    <property type="entry name" value="TFS2N"/>
    <property type="match status" value="1"/>
</dbReference>
<feature type="coiled-coil region" evidence="9">
    <location>
        <begin position="236"/>
        <end position="263"/>
    </location>
</feature>
<dbReference type="GO" id="GO:0005634">
    <property type="term" value="C:nucleus"/>
    <property type="evidence" value="ECO:0007669"/>
    <property type="project" value="UniProtKB-SubCell"/>
</dbReference>
<dbReference type="FunFam" id="1.10.472.30:FF:000003">
    <property type="entry name" value="Transcription elongation factor S-II"/>
    <property type="match status" value="1"/>
</dbReference>
<dbReference type="GO" id="GO:0031564">
    <property type="term" value="P:transcription antitermination"/>
    <property type="evidence" value="ECO:0007669"/>
    <property type="project" value="TreeGrafter"/>
</dbReference>
<dbReference type="SMART" id="SM00510">
    <property type="entry name" value="TFS2M"/>
    <property type="match status" value="1"/>
</dbReference>
<dbReference type="GO" id="GO:0001139">
    <property type="term" value="F:RNA polymerase II complex recruiting activity"/>
    <property type="evidence" value="ECO:0007669"/>
    <property type="project" value="TreeGrafter"/>
</dbReference>
<evidence type="ECO:0000313" key="14">
    <source>
        <dbReference type="EMBL" id="SMY24765.1"/>
    </source>
</evidence>
<keyword evidence="8" id="KW-0238">DNA-binding</keyword>
<feature type="region of interest" description="Disordered" evidence="10">
    <location>
        <begin position="57"/>
        <end position="151"/>
    </location>
</feature>
<dbReference type="PIRSF" id="PIRSF006704">
    <property type="entry name" value="TF_IIS"/>
    <property type="match status" value="1"/>
</dbReference>
<evidence type="ECO:0000259" key="13">
    <source>
        <dbReference type="PROSITE" id="PS51321"/>
    </source>
</evidence>
<dbReference type="EMBL" id="LT882680">
    <property type="protein sequence ID" value="SMY24765.1"/>
    <property type="molecule type" value="Genomic_DNA"/>
</dbReference>
<evidence type="ECO:0000256" key="8">
    <source>
        <dbReference type="RuleBase" id="RU368078"/>
    </source>
</evidence>
<dbReference type="PROSITE" id="PS51133">
    <property type="entry name" value="ZF_TFIIS_2"/>
    <property type="match status" value="1"/>
</dbReference>
<dbReference type="PROSITE" id="PS00466">
    <property type="entry name" value="ZF_TFIIS_1"/>
    <property type="match status" value="1"/>
</dbReference>
<dbReference type="PANTHER" id="PTHR11477">
    <property type="entry name" value="TRANSCRIPTION FACTOR S-II ZINC FINGER DOMAIN-CONTAINING PROTEIN"/>
    <property type="match status" value="1"/>
</dbReference>
<dbReference type="Gene3D" id="1.10.472.30">
    <property type="entry name" value="Transcription elongation factor S-II, central domain"/>
    <property type="match status" value="1"/>
</dbReference>
<comment type="subcellular location">
    <subcellularLocation>
        <location evidence="1 7 8">Nucleus</location>
    </subcellularLocation>
</comment>
<dbReference type="Pfam" id="PF07500">
    <property type="entry name" value="TFIIS_M"/>
    <property type="match status" value="1"/>
</dbReference>
<dbReference type="GO" id="GO:0031440">
    <property type="term" value="P:regulation of mRNA 3'-end processing"/>
    <property type="evidence" value="ECO:0007669"/>
    <property type="project" value="TreeGrafter"/>
</dbReference>
<protein>
    <recommendedName>
        <fullName evidence="8">Transcription elongation factor</fullName>
    </recommendedName>
</protein>
<feature type="domain" description="TFIIS N-terminal" evidence="12">
    <location>
        <begin position="7"/>
        <end position="84"/>
    </location>
</feature>
<dbReference type="PROSITE" id="PS51321">
    <property type="entry name" value="TFIIS_CENTRAL"/>
    <property type="match status" value="1"/>
</dbReference>
<dbReference type="InterPro" id="IPR035441">
    <property type="entry name" value="TFIIS/LEDGF_dom_sf"/>
</dbReference>
<evidence type="ECO:0000256" key="10">
    <source>
        <dbReference type="SAM" id="MobiDB-lite"/>
    </source>
</evidence>
<evidence type="ECO:0000313" key="15">
    <source>
        <dbReference type="Proteomes" id="UP000215453"/>
    </source>
</evidence>
<feature type="domain" description="TFIIS-type" evidence="11">
    <location>
        <begin position="274"/>
        <end position="314"/>
    </location>
</feature>
<dbReference type="Pfam" id="PF01096">
    <property type="entry name" value="Zn_ribbon_TFIIS"/>
    <property type="match status" value="1"/>
</dbReference>
<feature type="domain" description="TFIIS central" evidence="13">
    <location>
        <begin position="156"/>
        <end position="271"/>
    </location>
</feature>
<feature type="region of interest" description="Disordered" evidence="10">
    <location>
        <begin position="1"/>
        <end position="27"/>
    </location>
</feature>
<feature type="compositionally biased region" description="Polar residues" evidence="10">
    <location>
        <begin position="105"/>
        <end position="119"/>
    </location>
</feature>
<dbReference type="InterPro" id="IPR035100">
    <property type="entry name" value="TF_IIS-typ"/>
</dbReference>
<dbReference type="GO" id="GO:0000977">
    <property type="term" value="F:RNA polymerase II transcription regulatory region sequence-specific DNA binding"/>
    <property type="evidence" value="ECO:0007669"/>
    <property type="project" value="TreeGrafter"/>
</dbReference>
<accession>A0A1Y6LKD9</accession>
<dbReference type="Pfam" id="PF08711">
    <property type="entry name" value="Med26"/>
    <property type="match status" value="1"/>
</dbReference>
<evidence type="ECO:0000256" key="5">
    <source>
        <dbReference type="ARBA" id="ARBA00023242"/>
    </source>
</evidence>
<dbReference type="InterPro" id="IPR001222">
    <property type="entry name" value="Znf_TFIIS"/>
</dbReference>
<dbReference type="InterPro" id="IPR017923">
    <property type="entry name" value="TFIIS_N"/>
</dbReference>
<organism evidence="14 15">
    <name type="scientific">Zymoseptoria tritici ST99CH_1A5</name>
    <dbReference type="NCBI Taxonomy" id="1276529"/>
    <lineage>
        <taxon>Eukaryota</taxon>
        <taxon>Fungi</taxon>
        <taxon>Dikarya</taxon>
        <taxon>Ascomycota</taxon>
        <taxon>Pezizomycotina</taxon>
        <taxon>Dothideomycetes</taxon>
        <taxon>Dothideomycetidae</taxon>
        <taxon>Mycosphaerellales</taxon>
        <taxon>Mycosphaerellaceae</taxon>
        <taxon>Zymoseptoria</taxon>
    </lineage>
</organism>
<gene>
    <name evidence="14" type="ORF">ZT1A5_G6207</name>
</gene>
<sequence length="316" mass="34658">MATMDPKQLHEVAKQIAKAADSGDPPSSLLNILAPLETFKATEDLLRQSKIGVAVTKLRQNKDPKVSETATRLVNRWKQEVQSKKKRPDSSPAPANKALNGAANGRSSGTSSPAPNGSKSEVKKEPASAPRQSKVDPEKRNTGADGVDHKITGDAVRDGCLKLMYDGIAFMSKESPDAVLTVARKVEVAAFEHFKRETNAEYKTKMRSLFQNLKMRSNTLLRKNVFSEEIPPEKFVAMTSEELKSAEKRAEDALIEKENMNKSMTPKEAKAISTTMTCGKCKGSAVSYSQAQTRSADEPLTTFCECTLCGNRWKFS</sequence>
<proteinExistence type="inferred from homology"/>
<dbReference type="Gene3D" id="1.20.930.10">
    <property type="entry name" value="Conserved domain common to transcription factors TFIIS, elongin A, CRSP70"/>
    <property type="match status" value="1"/>
</dbReference>
<dbReference type="SUPFAM" id="SSF46942">
    <property type="entry name" value="Elongation factor TFIIS domain 2"/>
    <property type="match status" value="1"/>
</dbReference>
<keyword evidence="5 7" id="KW-0539">Nucleus</keyword>
<evidence type="ECO:0000256" key="6">
    <source>
        <dbReference type="PROSITE-ProRule" id="PRU00472"/>
    </source>
</evidence>
<dbReference type="InterPro" id="IPR003618">
    <property type="entry name" value="TFIIS_cen_dom"/>
</dbReference>
<comment type="function">
    <text evidence="8">Necessary for efficient RNA polymerase II transcription elongation past template-encoded arresting sites.</text>
</comment>
<dbReference type="NCBIfam" id="TIGR01385">
    <property type="entry name" value="TFSII"/>
    <property type="match status" value="1"/>
</dbReference>
<evidence type="ECO:0000256" key="3">
    <source>
        <dbReference type="ARBA" id="ARBA00022771"/>
    </source>
</evidence>
<feature type="compositionally biased region" description="Basic and acidic residues" evidence="10">
    <location>
        <begin position="133"/>
        <end position="151"/>
    </location>
</feature>
<keyword evidence="9" id="KW-0175">Coiled coil</keyword>
<keyword evidence="3 6" id="KW-0863">Zinc-finger</keyword>
<keyword evidence="4 8" id="KW-0862">Zinc</keyword>
<evidence type="ECO:0000256" key="4">
    <source>
        <dbReference type="ARBA" id="ARBA00022833"/>
    </source>
</evidence>
<dbReference type="InterPro" id="IPR003617">
    <property type="entry name" value="TFIIS/CRSP70_N_sub"/>
</dbReference>
<evidence type="ECO:0000256" key="1">
    <source>
        <dbReference type="ARBA" id="ARBA00004123"/>
    </source>
</evidence>
<dbReference type="InterPro" id="IPR006289">
    <property type="entry name" value="TFSII"/>
</dbReference>
<evidence type="ECO:0000256" key="7">
    <source>
        <dbReference type="PROSITE-ProRule" id="PRU00649"/>
    </source>
</evidence>
<keyword evidence="2 8" id="KW-0479">Metal-binding</keyword>
<comment type="similarity">
    <text evidence="8">Belongs to the TFS-II family.</text>
</comment>
<dbReference type="GO" id="GO:0006368">
    <property type="term" value="P:transcription elongation by RNA polymerase II"/>
    <property type="evidence" value="ECO:0007669"/>
    <property type="project" value="InterPro"/>
</dbReference>